<dbReference type="Proteomes" id="UP000789831">
    <property type="component" value="Unassembled WGS sequence"/>
</dbReference>
<dbReference type="SUPFAM" id="SSF49764">
    <property type="entry name" value="HSP20-like chaperones"/>
    <property type="match status" value="1"/>
</dbReference>
<reference evidence="4" key="1">
    <citation type="submission" date="2021-06" db="EMBL/GenBank/DDBJ databases">
        <authorList>
            <person name="Kallberg Y."/>
            <person name="Tangrot J."/>
            <person name="Rosling A."/>
        </authorList>
    </citation>
    <scope>NUCLEOTIDE SEQUENCE</scope>
    <source>
        <strain evidence="4">MT106</strain>
    </source>
</reference>
<evidence type="ECO:0000256" key="1">
    <source>
        <dbReference type="ARBA" id="ARBA00008511"/>
    </source>
</evidence>
<dbReference type="PANTHER" id="PTHR22997">
    <property type="entry name" value="PIH1 DOMAIN-CONTAINING PROTEIN 1"/>
    <property type="match status" value="1"/>
</dbReference>
<dbReference type="GO" id="GO:0006364">
    <property type="term" value="P:rRNA processing"/>
    <property type="evidence" value="ECO:0007669"/>
    <property type="project" value="TreeGrafter"/>
</dbReference>
<evidence type="ECO:0000313" key="4">
    <source>
        <dbReference type="EMBL" id="CAG8464293.1"/>
    </source>
</evidence>
<comment type="caution">
    <text evidence="4">The sequence shown here is derived from an EMBL/GenBank/DDBJ whole genome shotgun (WGS) entry which is preliminary data.</text>
</comment>
<name>A0A9N8Z078_9GLOM</name>
<comment type="similarity">
    <text evidence="1">Belongs to the PIH1 family.</text>
</comment>
<dbReference type="Pfam" id="PF08190">
    <property type="entry name" value="PIH1"/>
    <property type="match status" value="1"/>
</dbReference>
<evidence type="ECO:0000259" key="3">
    <source>
        <dbReference type="PROSITE" id="PS51203"/>
    </source>
</evidence>
<dbReference type="GO" id="GO:0000492">
    <property type="term" value="P:box C/D snoRNP assembly"/>
    <property type="evidence" value="ECO:0007669"/>
    <property type="project" value="TreeGrafter"/>
</dbReference>
<dbReference type="InterPro" id="IPR012981">
    <property type="entry name" value="PIH1_N"/>
</dbReference>
<dbReference type="InterPro" id="IPR007052">
    <property type="entry name" value="CS_dom"/>
</dbReference>
<accession>A0A9N8Z078</accession>
<evidence type="ECO:0000256" key="2">
    <source>
        <dbReference type="ARBA" id="ARBA00040540"/>
    </source>
</evidence>
<dbReference type="PROSITE" id="PS51203">
    <property type="entry name" value="CS"/>
    <property type="match status" value="1"/>
</dbReference>
<sequence>MAIPTLVLDVGEEKLPSLFSLNSSTDQIENDTKTEEALWDEFSSQLVKDPESLKTFTSQYQKMSEVSSESLTLKIDPTPGYVVKTHLLEGTTMPHPAGVKLLINVVHSEKVPEPSPATDQEIQQAMEVVEGASYPVPLVVGNLREDVDKEGSKHCLVCDVVLNTKIYKKTEKNYDFKLFIAEHVMEHIEDKHKLRLNREIAFPKLRCKGKLETINLPVVGKQRAPMITEVSLPTAATKNKATTISKETPSPRLPLDQIQNPQQIAKSLPIPITEPKYSIAEEKIRGKNYVKISIDVPKLEATKSTTLDIEPSRLIFYDPQNYLLDINLPGSIDIETAIAQFVKPKKKIVLKAEKNIV</sequence>
<keyword evidence="5" id="KW-1185">Reference proteome</keyword>
<dbReference type="GO" id="GO:1990904">
    <property type="term" value="C:ribonucleoprotein complex"/>
    <property type="evidence" value="ECO:0007669"/>
    <property type="project" value="TreeGrafter"/>
</dbReference>
<feature type="domain" description="CS" evidence="3">
    <location>
        <begin position="272"/>
        <end position="357"/>
    </location>
</feature>
<dbReference type="InterPro" id="IPR050734">
    <property type="entry name" value="PIH1/Kintoun_subfamily"/>
</dbReference>
<gene>
    <name evidence="4" type="ORF">AGERDE_LOCUS2414</name>
</gene>
<dbReference type="InterPro" id="IPR041442">
    <property type="entry name" value="PIH1D1/2/3_CS-like"/>
</dbReference>
<dbReference type="OrthoDB" id="5135119at2759"/>
<dbReference type="Pfam" id="PF18201">
    <property type="entry name" value="PIH1_CS"/>
    <property type="match status" value="1"/>
</dbReference>
<dbReference type="GO" id="GO:0097255">
    <property type="term" value="C:R2TP complex"/>
    <property type="evidence" value="ECO:0007669"/>
    <property type="project" value="TreeGrafter"/>
</dbReference>
<evidence type="ECO:0000313" key="5">
    <source>
        <dbReference type="Proteomes" id="UP000789831"/>
    </source>
</evidence>
<protein>
    <recommendedName>
        <fullName evidence="2">PIH1 domain-containing protein 1</fullName>
    </recommendedName>
</protein>
<proteinExistence type="inferred from homology"/>
<dbReference type="AlphaFoldDB" id="A0A9N8Z078"/>
<organism evidence="4 5">
    <name type="scientific">Ambispora gerdemannii</name>
    <dbReference type="NCBI Taxonomy" id="144530"/>
    <lineage>
        <taxon>Eukaryota</taxon>
        <taxon>Fungi</taxon>
        <taxon>Fungi incertae sedis</taxon>
        <taxon>Mucoromycota</taxon>
        <taxon>Glomeromycotina</taxon>
        <taxon>Glomeromycetes</taxon>
        <taxon>Archaeosporales</taxon>
        <taxon>Ambisporaceae</taxon>
        <taxon>Ambispora</taxon>
    </lineage>
</organism>
<dbReference type="GO" id="GO:0005737">
    <property type="term" value="C:cytoplasm"/>
    <property type="evidence" value="ECO:0007669"/>
    <property type="project" value="TreeGrafter"/>
</dbReference>
<dbReference type="InterPro" id="IPR008978">
    <property type="entry name" value="HSP20-like_chaperone"/>
</dbReference>
<dbReference type="EMBL" id="CAJVPL010000201">
    <property type="protein sequence ID" value="CAG8464293.1"/>
    <property type="molecule type" value="Genomic_DNA"/>
</dbReference>
<dbReference type="PANTHER" id="PTHR22997:SF0">
    <property type="entry name" value="PIH1 DOMAIN-CONTAINING PROTEIN 1"/>
    <property type="match status" value="1"/>
</dbReference>